<dbReference type="AlphaFoldDB" id="A0ABD1Z2C1"/>
<name>A0ABD1Z2C1_9MARC</name>
<protein>
    <submittedName>
        <fullName evidence="2">Uncharacterized protein</fullName>
    </submittedName>
</protein>
<accession>A0ABD1Z2C1</accession>
<dbReference type="Proteomes" id="UP001605036">
    <property type="component" value="Unassembled WGS sequence"/>
</dbReference>
<sequence>MRAKSEGLPGKIINTRGERTRVGCSQNVDGKWQVAEAGWTLESVTDHEQHTMTKSWRGRGRIDEKDRNRSRAEGRACELGRTIVQTGGRSEKANQVCKAPKTSGVATWWNKT</sequence>
<gene>
    <name evidence="2" type="ORF">R1flu_009232</name>
</gene>
<reference evidence="2 3" key="1">
    <citation type="submission" date="2024-09" db="EMBL/GenBank/DDBJ databases">
        <title>Chromosome-scale assembly of Riccia fluitans.</title>
        <authorList>
            <person name="Paukszto L."/>
            <person name="Sawicki J."/>
            <person name="Karawczyk K."/>
            <person name="Piernik-Szablinska J."/>
            <person name="Szczecinska M."/>
            <person name="Mazdziarz M."/>
        </authorList>
    </citation>
    <scope>NUCLEOTIDE SEQUENCE [LARGE SCALE GENOMIC DNA]</scope>
    <source>
        <strain evidence="2">Rf_01</strain>
        <tissue evidence="2">Aerial parts of the thallus</tissue>
    </source>
</reference>
<dbReference type="EMBL" id="JBHFFA010000002">
    <property type="protein sequence ID" value="KAL2641645.1"/>
    <property type="molecule type" value="Genomic_DNA"/>
</dbReference>
<comment type="caution">
    <text evidence="2">The sequence shown here is derived from an EMBL/GenBank/DDBJ whole genome shotgun (WGS) entry which is preliminary data.</text>
</comment>
<feature type="region of interest" description="Disordered" evidence="1">
    <location>
        <begin position="45"/>
        <end position="74"/>
    </location>
</feature>
<evidence type="ECO:0000256" key="1">
    <source>
        <dbReference type="SAM" id="MobiDB-lite"/>
    </source>
</evidence>
<organism evidence="2 3">
    <name type="scientific">Riccia fluitans</name>
    <dbReference type="NCBI Taxonomy" id="41844"/>
    <lineage>
        <taxon>Eukaryota</taxon>
        <taxon>Viridiplantae</taxon>
        <taxon>Streptophyta</taxon>
        <taxon>Embryophyta</taxon>
        <taxon>Marchantiophyta</taxon>
        <taxon>Marchantiopsida</taxon>
        <taxon>Marchantiidae</taxon>
        <taxon>Marchantiales</taxon>
        <taxon>Ricciaceae</taxon>
        <taxon>Riccia</taxon>
    </lineage>
</organism>
<evidence type="ECO:0000313" key="2">
    <source>
        <dbReference type="EMBL" id="KAL2641645.1"/>
    </source>
</evidence>
<feature type="compositionally biased region" description="Basic and acidic residues" evidence="1">
    <location>
        <begin position="60"/>
        <end position="74"/>
    </location>
</feature>
<proteinExistence type="predicted"/>
<keyword evidence="3" id="KW-1185">Reference proteome</keyword>
<evidence type="ECO:0000313" key="3">
    <source>
        <dbReference type="Proteomes" id="UP001605036"/>
    </source>
</evidence>